<dbReference type="EMBL" id="MLJW01000016">
    <property type="protein sequence ID" value="OIR12675.1"/>
    <property type="molecule type" value="Genomic_DNA"/>
</dbReference>
<organism evidence="1">
    <name type="scientific">mine drainage metagenome</name>
    <dbReference type="NCBI Taxonomy" id="410659"/>
    <lineage>
        <taxon>unclassified sequences</taxon>
        <taxon>metagenomes</taxon>
        <taxon>ecological metagenomes</taxon>
    </lineage>
</organism>
<comment type="caution">
    <text evidence="1">The sequence shown here is derived from an EMBL/GenBank/DDBJ whole genome shotgun (WGS) entry which is preliminary data.</text>
</comment>
<name>A0A1J5SXJ4_9ZZZZ</name>
<dbReference type="Pfam" id="PF18742">
    <property type="entry name" value="DpnII-MboI"/>
    <property type="match status" value="1"/>
</dbReference>
<accession>A0A1J5SXJ4</accession>
<proteinExistence type="predicted"/>
<reference evidence="1" key="1">
    <citation type="submission" date="2016-10" db="EMBL/GenBank/DDBJ databases">
        <title>Sequence of Gallionella enrichment culture.</title>
        <authorList>
            <person name="Poehlein A."/>
            <person name="Muehling M."/>
            <person name="Daniel R."/>
        </authorList>
    </citation>
    <scope>NUCLEOTIDE SEQUENCE</scope>
</reference>
<evidence type="ECO:0000313" key="1">
    <source>
        <dbReference type="EMBL" id="OIR12675.1"/>
    </source>
</evidence>
<protein>
    <submittedName>
        <fullName evidence="1">Uncharacterized protein</fullName>
    </submittedName>
</protein>
<sequence>MNDFDFAQFYNTIQKDLAEASRFKNEIEREYWGQMYFSGEDLEYDEQLEFNKEMLIETFEAIKLKFDLAYEYLSLTRMSEKLETELKKYKGKFADLEYFSYVDIFYSPVEVIFLRHLNALTSHVKLENENEYETINSFFLLERILRGTSKMLSDRKIEPANETEVKNEVYKTLIHVFPDTVREIPIAKVSKTYKPDIGIKRLKSAIEYKFASSAEETKTAIGGIFEDINGYEGSKDWTTFYSVIYMTDSFMTQDQVEAEFKLSNVPHHWKPIVVYGHGKRVKATKKRKTVLHSPKS</sequence>
<gene>
    <name evidence="1" type="ORF">GALL_57420</name>
</gene>
<dbReference type="AlphaFoldDB" id="A0A1J5SXJ4"/>